<dbReference type="AlphaFoldDB" id="A0A382RVR6"/>
<organism evidence="4">
    <name type="scientific">marine metagenome</name>
    <dbReference type="NCBI Taxonomy" id="408172"/>
    <lineage>
        <taxon>unclassified sequences</taxon>
        <taxon>metagenomes</taxon>
        <taxon>ecological metagenomes</taxon>
    </lineage>
</organism>
<evidence type="ECO:0000313" key="4">
    <source>
        <dbReference type="EMBL" id="SVD01028.1"/>
    </source>
</evidence>
<sequence>MATKISLIGAGNIGGTIALLAAIKNLGNIVLVDIAKGVAKGKALDISHSLPVLQCNRKIVGTTSLNQIKDSKVIVVTAGVPRKAGMSRDDLVEINLKVMKDVGKAIKRYSPKSFVIVVTNPLDVMTWALQKITGIPYSHVVGMAGVLDTSRFKF</sequence>
<evidence type="ECO:0000259" key="3">
    <source>
        <dbReference type="Pfam" id="PF00056"/>
    </source>
</evidence>
<dbReference type="InterPro" id="IPR001557">
    <property type="entry name" value="L-lactate/malate_DH"/>
</dbReference>
<dbReference type="InterPro" id="IPR001236">
    <property type="entry name" value="Lactate/malate_DH_N"/>
</dbReference>
<dbReference type="PANTHER" id="PTHR43128:SF16">
    <property type="entry name" value="L-LACTATE DEHYDROGENASE"/>
    <property type="match status" value="1"/>
</dbReference>
<dbReference type="SUPFAM" id="SSF51735">
    <property type="entry name" value="NAD(P)-binding Rossmann-fold domains"/>
    <property type="match status" value="1"/>
</dbReference>
<keyword evidence="1" id="KW-0560">Oxidoreductase</keyword>
<gene>
    <name evidence="4" type="ORF">METZ01_LOCUS353882</name>
</gene>
<evidence type="ECO:0000256" key="2">
    <source>
        <dbReference type="ARBA" id="ARBA00023027"/>
    </source>
</evidence>
<dbReference type="Gene3D" id="3.40.50.720">
    <property type="entry name" value="NAD(P)-binding Rossmann-like Domain"/>
    <property type="match status" value="1"/>
</dbReference>
<accession>A0A382RVR6</accession>
<keyword evidence="2" id="KW-0520">NAD</keyword>
<evidence type="ECO:0000256" key="1">
    <source>
        <dbReference type="ARBA" id="ARBA00023002"/>
    </source>
</evidence>
<dbReference type="InterPro" id="IPR036291">
    <property type="entry name" value="NAD(P)-bd_dom_sf"/>
</dbReference>
<feature type="domain" description="Lactate/malate dehydrogenase N-terminal" evidence="3">
    <location>
        <begin position="3"/>
        <end position="142"/>
    </location>
</feature>
<proteinExistence type="predicted"/>
<reference evidence="4" key="1">
    <citation type="submission" date="2018-05" db="EMBL/GenBank/DDBJ databases">
        <authorList>
            <person name="Lanie J.A."/>
            <person name="Ng W.-L."/>
            <person name="Kazmierczak K.M."/>
            <person name="Andrzejewski T.M."/>
            <person name="Davidsen T.M."/>
            <person name="Wayne K.J."/>
            <person name="Tettelin H."/>
            <person name="Glass J.I."/>
            <person name="Rusch D."/>
            <person name="Podicherti R."/>
            <person name="Tsui H.-C.T."/>
            <person name="Winkler M.E."/>
        </authorList>
    </citation>
    <scope>NUCLEOTIDE SEQUENCE</scope>
</reference>
<dbReference type="PRINTS" id="PR00086">
    <property type="entry name" value="LLDHDRGNASE"/>
</dbReference>
<dbReference type="GO" id="GO:0004459">
    <property type="term" value="F:L-lactate dehydrogenase (NAD+) activity"/>
    <property type="evidence" value="ECO:0007669"/>
    <property type="project" value="TreeGrafter"/>
</dbReference>
<dbReference type="GO" id="GO:0006089">
    <property type="term" value="P:lactate metabolic process"/>
    <property type="evidence" value="ECO:0007669"/>
    <property type="project" value="TreeGrafter"/>
</dbReference>
<dbReference type="EMBL" id="UINC01124107">
    <property type="protein sequence ID" value="SVD01028.1"/>
    <property type="molecule type" value="Genomic_DNA"/>
</dbReference>
<protein>
    <recommendedName>
        <fullName evidence="3">Lactate/malate dehydrogenase N-terminal domain-containing protein</fullName>
    </recommendedName>
</protein>
<feature type="non-terminal residue" evidence="4">
    <location>
        <position position="154"/>
    </location>
</feature>
<dbReference type="FunFam" id="3.40.50.720:FF:000018">
    <property type="entry name" value="Malate dehydrogenase"/>
    <property type="match status" value="1"/>
</dbReference>
<dbReference type="PANTHER" id="PTHR43128">
    <property type="entry name" value="L-2-HYDROXYCARBOXYLATE DEHYDROGENASE (NAD(P)(+))"/>
    <property type="match status" value="1"/>
</dbReference>
<dbReference type="Pfam" id="PF00056">
    <property type="entry name" value="Ldh_1_N"/>
    <property type="match status" value="1"/>
</dbReference>
<name>A0A382RVR6_9ZZZZ</name>